<sequence length="752" mass="84907">MEDVDDYPLNCLDSLSDGFSGWFAVSDPNQCNDFCFWDHEQTTTNSTGEQQVTYTADPHETTAIELPDGSFSYWKCVFDSAGDGFLLSQATGSRWIDYVQGDGATFPHLRCHKGAGEKLKIWPGEIVKARWFWELWIILSSLIFVAEVGVLARLSRRRRNGRFRSSYEVLRTGSSLAIREEQSEFSEREDGVQALDIADRRESENMSDLKNPVLRTLSWMMSILLRKCSLRIVAGIALNLWLIFSISFASISLMEINHNPHFRESMEQLTPACSDPSLVCKRGNADIDKSFEKPDSGMDPFSYVVASDAQLYWFNGEFAQLGQSEIPPACSPSDSCSRCTAKHGRETNLRLRSAWESMMSGNRTGLPETVESLPTPHTLVMNGDLTAYFHPYEKRAYSKIYEDVQSLESYFPSLGNHDIEHMVSETSLCLALDGAWIIIDFLTIVKLGAMFGGDEWIGLPNCNMEHSLGYFKSGFCGMIPGFDSDRIVGYDSSSLAYSWNEGVYHFVHTHYYPSFEIASMGYKSSIRWLRKDLDTASKNGYATILFVHAAQGLNEALEEVILGKNVKAIFAGHTHRCLMSRCESVYPVKESQVDSLYNSTQYEKCIPGAYDTCSVLMGENLIRVSDLADVAFPKEKLVNVERKDKPLCPKPSPAYINETDNSLLCRRVLYSEPYFPFDRDSSDESIPIIWSGSASFSTFLRTDFYHDRFVINAMTSIGDEVARYVDVRDVPNAVYPYHDAADLEEKVIYIND</sequence>
<reference evidence="3 4" key="1">
    <citation type="journal article" date="2012" name="Genome Biol.">
        <title>Genome and low-iron response of an oceanic diatom adapted to chronic iron limitation.</title>
        <authorList>
            <person name="Lommer M."/>
            <person name="Specht M."/>
            <person name="Roy A.S."/>
            <person name="Kraemer L."/>
            <person name="Andreson R."/>
            <person name="Gutowska M.A."/>
            <person name="Wolf J."/>
            <person name="Bergner S.V."/>
            <person name="Schilhabel M.B."/>
            <person name="Klostermeier U.C."/>
            <person name="Beiko R.G."/>
            <person name="Rosenstiel P."/>
            <person name="Hippler M."/>
            <person name="Laroche J."/>
        </authorList>
    </citation>
    <scope>NUCLEOTIDE SEQUENCE [LARGE SCALE GENOMIC DNA]</scope>
    <source>
        <strain evidence="3 4">CCMP1005</strain>
    </source>
</reference>
<dbReference type="AlphaFoldDB" id="K0R8L7"/>
<keyword evidence="1" id="KW-0812">Transmembrane</keyword>
<name>K0R8L7_THAOC</name>
<protein>
    <recommendedName>
        <fullName evidence="2">Calcineurin-like phosphoesterase domain-containing protein</fullName>
    </recommendedName>
</protein>
<dbReference type="GO" id="GO:0016787">
    <property type="term" value="F:hydrolase activity"/>
    <property type="evidence" value="ECO:0007669"/>
    <property type="project" value="InterPro"/>
</dbReference>
<evidence type="ECO:0000313" key="4">
    <source>
        <dbReference type="Proteomes" id="UP000266841"/>
    </source>
</evidence>
<feature type="transmembrane region" description="Helical" evidence="1">
    <location>
        <begin position="131"/>
        <end position="154"/>
    </location>
</feature>
<dbReference type="Proteomes" id="UP000266841">
    <property type="component" value="Unassembled WGS sequence"/>
</dbReference>
<comment type="caution">
    <text evidence="3">The sequence shown here is derived from an EMBL/GenBank/DDBJ whole genome shotgun (WGS) entry which is preliminary data.</text>
</comment>
<keyword evidence="4" id="KW-1185">Reference proteome</keyword>
<dbReference type="InterPro" id="IPR004843">
    <property type="entry name" value="Calcineurin-like_PHP"/>
</dbReference>
<feature type="transmembrane region" description="Helical" evidence="1">
    <location>
        <begin position="230"/>
        <end position="254"/>
    </location>
</feature>
<evidence type="ECO:0000256" key="1">
    <source>
        <dbReference type="SAM" id="Phobius"/>
    </source>
</evidence>
<dbReference type="InterPro" id="IPR029052">
    <property type="entry name" value="Metallo-depent_PP-like"/>
</dbReference>
<proteinExistence type="predicted"/>
<dbReference type="EMBL" id="AGNL01044379">
    <property type="protein sequence ID" value="EJK49868.1"/>
    <property type="molecule type" value="Genomic_DNA"/>
</dbReference>
<dbReference type="Pfam" id="PF00149">
    <property type="entry name" value="Metallophos"/>
    <property type="match status" value="1"/>
</dbReference>
<dbReference type="eggNOG" id="ENOG502T2ZP">
    <property type="taxonomic scope" value="Eukaryota"/>
</dbReference>
<gene>
    <name evidence="3" type="ORF">THAOC_31211</name>
</gene>
<feature type="domain" description="Calcineurin-like phosphoesterase" evidence="2">
    <location>
        <begin position="361"/>
        <end position="577"/>
    </location>
</feature>
<dbReference type="SUPFAM" id="SSF56300">
    <property type="entry name" value="Metallo-dependent phosphatases"/>
    <property type="match status" value="1"/>
</dbReference>
<keyword evidence="1" id="KW-0472">Membrane</keyword>
<evidence type="ECO:0000313" key="3">
    <source>
        <dbReference type="EMBL" id="EJK49868.1"/>
    </source>
</evidence>
<dbReference type="OMA" id="FVHTHYY"/>
<organism evidence="3 4">
    <name type="scientific">Thalassiosira oceanica</name>
    <name type="common">Marine diatom</name>
    <dbReference type="NCBI Taxonomy" id="159749"/>
    <lineage>
        <taxon>Eukaryota</taxon>
        <taxon>Sar</taxon>
        <taxon>Stramenopiles</taxon>
        <taxon>Ochrophyta</taxon>
        <taxon>Bacillariophyta</taxon>
        <taxon>Coscinodiscophyceae</taxon>
        <taxon>Thalassiosirophycidae</taxon>
        <taxon>Thalassiosirales</taxon>
        <taxon>Thalassiosiraceae</taxon>
        <taxon>Thalassiosira</taxon>
    </lineage>
</organism>
<keyword evidence="1" id="KW-1133">Transmembrane helix</keyword>
<dbReference type="OrthoDB" id="194510at2759"/>
<dbReference type="Gene3D" id="3.60.21.10">
    <property type="match status" value="1"/>
</dbReference>
<evidence type="ECO:0000259" key="2">
    <source>
        <dbReference type="Pfam" id="PF00149"/>
    </source>
</evidence>
<accession>K0R8L7</accession>